<dbReference type="InterPro" id="IPR022301">
    <property type="entry name" value="Integral_membrane_YjbE"/>
</dbReference>
<comment type="similarity">
    <text evidence="2">Belongs to the TerC family.</text>
</comment>
<dbReference type="InterPro" id="IPR005496">
    <property type="entry name" value="Integral_membrane_TerC"/>
</dbReference>
<comment type="caution">
    <text evidence="7">The sequence shown here is derived from an EMBL/GenBank/DDBJ whole genome shotgun (WGS) entry which is preliminary data.</text>
</comment>
<proteinExistence type="inferred from homology"/>
<sequence>MSLDLEFYLAFINIIIIDLVLSGDNAVVVGMASRKLPPKQRKQAILWGTLGAVILRIFLTGMATWLMAVPYIKIVGGILLVWISIKLLIQQEEHSSIPSGKNIWEAVKIIIVADFVMSLDNVLAIGGAAKGNLFLVVFGLALSVPLLMWGSSIVATWMNEYPILIYFGSGVLSFTALTMVLEDSMVQGMMQNIKIVPYWDTILPLIITAIILFAGKIWRTNMFTIYRVK</sequence>
<dbReference type="NCBIfam" id="TIGR03717">
    <property type="entry name" value="R_switched_YjbE"/>
    <property type="match status" value="1"/>
</dbReference>
<evidence type="ECO:0000256" key="6">
    <source>
        <dbReference type="SAM" id="Phobius"/>
    </source>
</evidence>
<evidence type="ECO:0000313" key="8">
    <source>
        <dbReference type="Proteomes" id="UP001519343"/>
    </source>
</evidence>
<protein>
    <submittedName>
        <fullName evidence="7">YjbE family integral membrane protein</fullName>
    </submittedName>
</protein>
<dbReference type="RefSeq" id="WP_245203809.1">
    <property type="nucleotide sequence ID" value="NZ_JAGGKT010000008.1"/>
</dbReference>
<keyword evidence="8" id="KW-1185">Reference proteome</keyword>
<name>A0ABS4GRX0_9BACL</name>
<evidence type="ECO:0000256" key="4">
    <source>
        <dbReference type="ARBA" id="ARBA00022989"/>
    </source>
</evidence>
<organism evidence="7 8">
    <name type="scientific">Ammoniphilus resinae</name>
    <dbReference type="NCBI Taxonomy" id="861532"/>
    <lineage>
        <taxon>Bacteria</taxon>
        <taxon>Bacillati</taxon>
        <taxon>Bacillota</taxon>
        <taxon>Bacilli</taxon>
        <taxon>Bacillales</taxon>
        <taxon>Paenibacillaceae</taxon>
        <taxon>Aneurinibacillus group</taxon>
        <taxon>Ammoniphilus</taxon>
    </lineage>
</organism>
<dbReference type="Proteomes" id="UP001519343">
    <property type="component" value="Unassembled WGS sequence"/>
</dbReference>
<dbReference type="PANTHER" id="PTHR30238:SF4">
    <property type="entry name" value="SLL1022 PROTEIN"/>
    <property type="match status" value="1"/>
</dbReference>
<feature type="transmembrane region" description="Helical" evidence="6">
    <location>
        <begin position="109"/>
        <end position="127"/>
    </location>
</feature>
<feature type="transmembrane region" description="Helical" evidence="6">
    <location>
        <begin position="71"/>
        <end position="89"/>
    </location>
</feature>
<evidence type="ECO:0000313" key="7">
    <source>
        <dbReference type="EMBL" id="MBP1932877.1"/>
    </source>
</evidence>
<evidence type="ECO:0000256" key="5">
    <source>
        <dbReference type="ARBA" id="ARBA00023136"/>
    </source>
</evidence>
<dbReference type="PANTHER" id="PTHR30238">
    <property type="entry name" value="MEMBRANE BOUND PREDICTED REDOX MODULATOR"/>
    <property type="match status" value="1"/>
</dbReference>
<dbReference type="EMBL" id="JAGGKT010000008">
    <property type="protein sequence ID" value="MBP1932877.1"/>
    <property type="molecule type" value="Genomic_DNA"/>
</dbReference>
<reference evidence="7 8" key="1">
    <citation type="submission" date="2021-03" db="EMBL/GenBank/DDBJ databases">
        <title>Genomic Encyclopedia of Type Strains, Phase IV (KMG-IV): sequencing the most valuable type-strain genomes for metagenomic binning, comparative biology and taxonomic classification.</title>
        <authorList>
            <person name="Goeker M."/>
        </authorList>
    </citation>
    <scope>NUCLEOTIDE SEQUENCE [LARGE SCALE GENOMIC DNA]</scope>
    <source>
        <strain evidence="7 8">DSM 24738</strain>
    </source>
</reference>
<feature type="transmembrane region" description="Helical" evidence="6">
    <location>
        <begin position="133"/>
        <end position="151"/>
    </location>
</feature>
<keyword evidence="3 6" id="KW-0812">Transmembrane</keyword>
<evidence type="ECO:0000256" key="2">
    <source>
        <dbReference type="ARBA" id="ARBA00007511"/>
    </source>
</evidence>
<feature type="transmembrane region" description="Helical" evidence="6">
    <location>
        <begin position="6"/>
        <end position="32"/>
    </location>
</feature>
<evidence type="ECO:0000256" key="3">
    <source>
        <dbReference type="ARBA" id="ARBA00022692"/>
    </source>
</evidence>
<evidence type="ECO:0000256" key="1">
    <source>
        <dbReference type="ARBA" id="ARBA00004141"/>
    </source>
</evidence>
<comment type="subcellular location">
    <subcellularLocation>
        <location evidence="1">Membrane</location>
        <topology evidence="1">Multi-pass membrane protein</topology>
    </subcellularLocation>
</comment>
<accession>A0ABS4GRX0</accession>
<feature type="transmembrane region" description="Helical" evidence="6">
    <location>
        <begin position="163"/>
        <end position="181"/>
    </location>
</feature>
<feature type="transmembrane region" description="Helical" evidence="6">
    <location>
        <begin position="201"/>
        <end position="219"/>
    </location>
</feature>
<keyword evidence="4 6" id="KW-1133">Transmembrane helix</keyword>
<feature type="transmembrane region" description="Helical" evidence="6">
    <location>
        <begin position="44"/>
        <end position="65"/>
    </location>
</feature>
<gene>
    <name evidence="7" type="ORF">J2Z37_002888</name>
</gene>
<dbReference type="Pfam" id="PF03741">
    <property type="entry name" value="TerC"/>
    <property type="match status" value="1"/>
</dbReference>
<keyword evidence="5 6" id="KW-0472">Membrane</keyword>